<dbReference type="InterPro" id="IPR046947">
    <property type="entry name" value="LytR-like"/>
</dbReference>
<dbReference type="RefSeq" id="WP_089916707.1">
    <property type="nucleotide sequence ID" value="NZ_FOBB01000005.1"/>
</dbReference>
<keyword evidence="1" id="KW-0597">Phosphoprotein</keyword>
<dbReference type="SUPFAM" id="SSF52172">
    <property type="entry name" value="CheY-like"/>
    <property type="match status" value="1"/>
</dbReference>
<evidence type="ECO:0000313" key="4">
    <source>
        <dbReference type="EMBL" id="SEM64123.1"/>
    </source>
</evidence>
<dbReference type="Gene3D" id="2.40.50.1020">
    <property type="entry name" value="LytTr DNA-binding domain"/>
    <property type="match status" value="1"/>
</dbReference>
<dbReference type="Pfam" id="PF00072">
    <property type="entry name" value="Response_reg"/>
    <property type="match status" value="1"/>
</dbReference>
<proteinExistence type="predicted"/>
<keyword evidence="5" id="KW-1185">Reference proteome</keyword>
<dbReference type="GO" id="GO:0003677">
    <property type="term" value="F:DNA binding"/>
    <property type="evidence" value="ECO:0007669"/>
    <property type="project" value="InterPro"/>
</dbReference>
<feature type="domain" description="HTH LytTR-type" evidence="3">
    <location>
        <begin position="141"/>
        <end position="200"/>
    </location>
</feature>
<evidence type="ECO:0000313" key="5">
    <source>
        <dbReference type="Proteomes" id="UP000198984"/>
    </source>
</evidence>
<dbReference type="PROSITE" id="PS50930">
    <property type="entry name" value="HTH_LYTTR"/>
    <property type="match status" value="1"/>
</dbReference>
<dbReference type="Gene3D" id="3.40.50.2300">
    <property type="match status" value="1"/>
</dbReference>
<feature type="modified residue" description="4-aspartylphosphate" evidence="1">
    <location>
        <position position="55"/>
    </location>
</feature>
<name>A0A1H8A0S0_9BACT</name>
<dbReference type="SMART" id="SM00448">
    <property type="entry name" value="REC"/>
    <property type="match status" value="1"/>
</dbReference>
<dbReference type="InterPro" id="IPR011006">
    <property type="entry name" value="CheY-like_superfamily"/>
</dbReference>
<dbReference type="SMART" id="SM00850">
    <property type="entry name" value="LytTR"/>
    <property type="match status" value="1"/>
</dbReference>
<organism evidence="4 5">
    <name type="scientific">Chitinophaga rupis</name>
    <dbReference type="NCBI Taxonomy" id="573321"/>
    <lineage>
        <taxon>Bacteria</taxon>
        <taxon>Pseudomonadati</taxon>
        <taxon>Bacteroidota</taxon>
        <taxon>Chitinophagia</taxon>
        <taxon>Chitinophagales</taxon>
        <taxon>Chitinophagaceae</taxon>
        <taxon>Chitinophaga</taxon>
    </lineage>
</organism>
<dbReference type="InterPro" id="IPR007492">
    <property type="entry name" value="LytTR_DNA-bd_dom"/>
</dbReference>
<dbReference type="OrthoDB" id="1646880at2"/>
<evidence type="ECO:0000259" key="3">
    <source>
        <dbReference type="PROSITE" id="PS50930"/>
    </source>
</evidence>
<dbReference type="PANTHER" id="PTHR37299:SF1">
    <property type="entry name" value="STAGE 0 SPORULATION PROTEIN A HOMOLOG"/>
    <property type="match status" value="1"/>
</dbReference>
<dbReference type="InterPro" id="IPR001789">
    <property type="entry name" value="Sig_transdc_resp-reg_receiver"/>
</dbReference>
<dbReference type="STRING" id="573321.SAMN04488505_105270"/>
<protein>
    <submittedName>
        <fullName evidence="4">Two component transcriptional regulator, LytTR family</fullName>
    </submittedName>
</protein>
<sequence>MQMRCIAIDDEPLSLALIQQYVSKFPALRLVQTFDDAISAAEFLRNNPVDLLFVDINMPDINGIDLVRSLAEKPVVIFITAHRKFAVEGFELEALDYLLKPIDFDRFSRAVQRALDYHQYRKQSLPAQEESIFVRAEYKLIKINLIEILYIEGLQDYIKIHLTQGKPIMTLMTLKAMQEKLPADRFRRIHRSYIVPVNKITAIVNKKVRIGTGPELPIGDSYAGFIEEWTKS</sequence>
<dbReference type="AlphaFoldDB" id="A0A1H8A0S0"/>
<dbReference type="Pfam" id="PF04397">
    <property type="entry name" value="LytTR"/>
    <property type="match status" value="1"/>
</dbReference>
<dbReference type="GO" id="GO:0000156">
    <property type="term" value="F:phosphorelay response regulator activity"/>
    <property type="evidence" value="ECO:0007669"/>
    <property type="project" value="InterPro"/>
</dbReference>
<evidence type="ECO:0000259" key="2">
    <source>
        <dbReference type="PROSITE" id="PS50110"/>
    </source>
</evidence>
<dbReference type="Proteomes" id="UP000198984">
    <property type="component" value="Unassembled WGS sequence"/>
</dbReference>
<reference evidence="4 5" key="1">
    <citation type="submission" date="2016-10" db="EMBL/GenBank/DDBJ databases">
        <authorList>
            <person name="de Groot N.N."/>
        </authorList>
    </citation>
    <scope>NUCLEOTIDE SEQUENCE [LARGE SCALE GENOMIC DNA]</scope>
    <source>
        <strain evidence="4 5">DSM 21039</strain>
    </source>
</reference>
<dbReference type="EMBL" id="FOBB01000005">
    <property type="protein sequence ID" value="SEM64123.1"/>
    <property type="molecule type" value="Genomic_DNA"/>
</dbReference>
<dbReference type="PROSITE" id="PS50110">
    <property type="entry name" value="RESPONSE_REGULATORY"/>
    <property type="match status" value="1"/>
</dbReference>
<dbReference type="PANTHER" id="PTHR37299">
    <property type="entry name" value="TRANSCRIPTIONAL REGULATOR-RELATED"/>
    <property type="match status" value="1"/>
</dbReference>
<feature type="domain" description="Response regulatory" evidence="2">
    <location>
        <begin position="4"/>
        <end position="115"/>
    </location>
</feature>
<accession>A0A1H8A0S0</accession>
<evidence type="ECO:0000256" key="1">
    <source>
        <dbReference type="PROSITE-ProRule" id="PRU00169"/>
    </source>
</evidence>
<gene>
    <name evidence="4" type="ORF">SAMN04488505_105270</name>
</gene>